<gene>
    <name evidence="2" type="ORF">NDU88_006640</name>
</gene>
<proteinExistence type="predicted"/>
<dbReference type="AlphaFoldDB" id="A0AAV7LPS9"/>
<evidence type="ECO:0000256" key="1">
    <source>
        <dbReference type="SAM" id="MobiDB-lite"/>
    </source>
</evidence>
<organism evidence="2 3">
    <name type="scientific">Pleurodeles waltl</name>
    <name type="common">Iberian ribbed newt</name>
    <dbReference type="NCBI Taxonomy" id="8319"/>
    <lineage>
        <taxon>Eukaryota</taxon>
        <taxon>Metazoa</taxon>
        <taxon>Chordata</taxon>
        <taxon>Craniata</taxon>
        <taxon>Vertebrata</taxon>
        <taxon>Euteleostomi</taxon>
        <taxon>Amphibia</taxon>
        <taxon>Batrachia</taxon>
        <taxon>Caudata</taxon>
        <taxon>Salamandroidea</taxon>
        <taxon>Salamandridae</taxon>
        <taxon>Pleurodelinae</taxon>
        <taxon>Pleurodeles</taxon>
    </lineage>
</organism>
<dbReference type="Proteomes" id="UP001066276">
    <property type="component" value="Chromosome 11"/>
</dbReference>
<protein>
    <submittedName>
        <fullName evidence="2">Uncharacterized protein</fullName>
    </submittedName>
</protein>
<keyword evidence="3" id="KW-1185">Reference proteome</keyword>
<comment type="caution">
    <text evidence="2">The sequence shown here is derived from an EMBL/GenBank/DDBJ whole genome shotgun (WGS) entry which is preliminary data.</text>
</comment>
<name>A0AAV7LPS9_PLEWA</name>
<feature type="compositionally biased region" description="Basic and acidic residues" evidence="1">
    <location>
        <begin position="86"/>
        <end position="102"/>
    </location>
</feature>
<sequence>MAGASCHRDLSRLVSPLPSRLTLSSPKARYPWHSHLADKLLSKGRAAPVGFLAAHVHLPSQQRLQLAPPSAPRRNTQRTRRRRRSGGREPESGRRLGHDGKLSTVEARHELSDVGLPLNPCCVTSFMPSETLDKELQFLFANRHLSRILIHMKH</sequence>
<accession>A0AAV7LPS9</accession>
<dbReference type="EMBL" id="JANPWB010000015">
    <property type="protein sequence ID" value="KAJ1093540.1"/>
    <property type="molecule type" value="Genomic_DNA"/>
</dbReference>
<feature type="compositionally biased region" description="Basic residues" evidence="1">
    <location>
        <begin position="75"/>
        <end position="85"/>
    </location>
</feature>
<evidence type="ECO:0000313" key="2">
    <source>
        <dbReference type="EMBL" id="KAJ1093540.1"/>
    </source>
</evidence>
<evidence type="ECO:0000313" key="3">
    <source>
        <dbReference type="Proteomes" id="UP001066276"/>
    </source>
</evidence>
<feature type="region of interest" description="Disordered" evidence="1">
    <location>
        <begin position="61"/>
        <end position="102"/>
    </location>
</feature>
<reference evidence="2" key="1">
    <citation type="journal article" date="2022" name="bioRxiv">
        <title>Sequencing and chromosome-scale assembly of the giantPleurodeles waltlgenome.</title>
        <authorList>
            <person name="Brown T."/>
            <person name="Elewa A."/>
            <person name="Iarovenko S."/>
            <person name="Subramanian E."/>
            <person name="Araus A.J."/>
            <person name="Petzold A."/>
            <person name="Susuki M."/>
            <person name="Suzuki K.-i.T."/>
            <person name="Hayashi T."/>
            <person name="Toyoda A."/>
            <person name="Oliveira C."/>
            <person name="Osipova E."/>
            <person name="Leigh N.D."/>
            <person name="Simon A."/>
            <person name="Yun M.H."/>
        </authorList>
    </citation>
    <scope>NUCLEOTIDE SEQUENCE</scope>
    <source>
        <strain evidence="2">20211129_DDA</strain>
        <tissue evidence="2">Liver</tissue>
    </source>
</reference>